<keyword evidence="6 7" id="KW-0030">Aminoacyl-tRNA synthetase</keyword>
<accession>A0A4D7B2K7</accession>
<dbReference type="InterPro" id="IPR001412">
    <property type="entry name" value="aa-tRNA-synth_I_CS"/>
</dbReference>
<dbReference type="GO" id="GO:0006424">
    <property type="term" value="P:glutamyl-tRNA aminoacylation"/>
    <property type="evidence" value="ECO:0007669"/>
    <property type="project" value="TreeGrafter"/>
</dbReference>
<comment type="similarity">
    <text evidence="7">Belongs to the class-I aminoacyl-tRNA synthetase family.</text>
</comment>
<keyword evidence="10" id="KW-1185">Reference proteome</keyword>
<dbReference type="NCBIfam" id="NF004315">
    <property type="entry name" value="PRK05710.1-4"/>
    <property type="match status" value="1"/>
</dbReference>
<dbReference type="GO" id="GO:0005829">
    <property type="term" value="C:cytosol"/>
    <property type="evidence" value="ECO:0007669"/>
    <property type="project" value="TreeGrafter"/>
</dbReference>
<dbReference type="GO" id="GO:0004818">
    <property type="term" value="F:glutamate-tRNA ligase activity"/>
    <property type="evidence" value="ECO:0007669"/>
    <property type="project" value="TreeGrafter"/>
</dbReference>
<evidence type="ECO:0000259" key="8">
    <source>
        <dbReference type="Pfam" id="PF00749"/>
    </source>
</evidence>
<dbReference type="Proteomes" id="UP000298781">
    <property type="component" value="Chromosome"/>
</dbReference>
<dbReference type="Pfam" id="PF00749">
    <property type="entry name" value="tRNA-synt_1c"/>
    <property type="match status" value="1"/>
</dbReference>
<dbReference type="InterPro" id="IPR020058">
    <property type="entry name" value="Glu/Gln-tRNA-synth_Ib_cat-dom"/>
</dbReference>
<dbReference type="InterPro" id="IPR000924">
    <property type="entry name" value="Glu/Gln-tRNA-synth"/>
</dbReference>
<dbReference type="Gene3D" id="3.40.50.620">
    <property type="entry name" value="HUPs"/>
    <property type="match status" value="1"/>
</dbReference>
<dbReference type="OrthoDB" id="9807503at2"/>
<evidence type="ECO:0000313" key="9">
    <source>
        <dbReference type="EMBL" id="QCI64828.1"/>
    </source>
</evidence>
<dbReference type="RefSeq" id="WP_136960279.1">
    <property type="nucleotide sequence ID" value="NZ_CP039690.1"/>
</dbReference>
<feature type="domain" description="Glutamyl/glutaminyl-tRNA synthetase class Ib catalytic" evidence="8">
    <location>
        <begin position="16"/>
        <end position="279"/>
    </location>
</feature>
<dbReference type="KEGG" id="pstg:E8M01_11700"/>
<keyword evidence="5 7" id="KW-0067">ATP-binding</keyword>
<dbReference type="SUPFAM" id="SSF52374">
    <property type="entry name" value="Nucleotidylyl transferase"/>
    <property type="match status" value="1"/>
</dbReference>
<name>A0A4D7B2K7_9HYPH</name>
<evidence type="ECO:0000256" key="7">
    <source>
        <dbReference type="RuleBase" id="RU363037"/>
    </source>
</evidence>
<keyword evidence="4" id="KW-0862">Zinc</keyword>
<evidence type="ECO:0000256" key="2">
    <source>
        <dbReference type="ARBA" id="ARBA00022723"/>
    </source>
</evidence>
<evidence type="ECO:0000256" key="6">
    <source>
        <dbReference type="ARBA" id="ARBA00023146"/>
    </source>
</evidence>
<organism evidence="9 10">
    <name type="scientific">Phreatobacter stygius</name>
    <dbReference type="NCBI Taxonomy" id="1940610"/>
    <lineage>
        <taxon>Bacteria</taxon>
        <taxon>Pseudomonadati</taxon>
        <taxon>Pseudomonadota</taxon>
        <taxon>Alphaproteobacteria</taxon>
        <taxon>Hyphomicrobiales</taxon>
        <taxon>Phreatobacteraceae</taxon>
        <taxon>Phreatobacter</taxon>
    </lineage>
</organism>
<evidence type="ECO:0000256" key="3">
    <source>
        <dbReference type="ARBA" id="ARBA00022741"/>
    </source>
</evidence>
<keyword evidence="7" id="KW-0648">Protein biosynthesis</keyword>
<dbReference type="InterPro" id="IPR049940">
    <property type="entry name" value="GluQ/Sye"/>
</dbReference>
<dbReference type="PANTHER" id="PTHR43311:SF1">
    <property type="entry name" value="GLUTAMYL-Q TRNA(ASP) SYNTHETASE"/>
    <property type="match status" value="1"/>
</dbReference>
<evidence type="ECO:0000256" key="5">
    <source>
        <dbReference type="ARBA" id="ARBA00022840"/>
    </source>
</evidence>
<evidence type="ECO:0000256" key="1">
    <source>
        <dbReference type="ARBA" id="ARBA00022598"/>
    </source>
</evidence>
<dbReference type="PRINTS" id="PR00987">
    <property type="entry name" value="TRNASYNTHGLU"/>
</dbReference>
<keyword evidence="1 7" id="KW-0436">Ligase</keyword>
<proteinExistence type="inferred from homology"/>
<gene>
    <name evidence="9" type="ORF">E8M01_11700</name>
</gene>
<evidence type="ECO:0000256" key="4">
    <source>
        <dbReference type="ARBA" id="ARBA00022833"/>
    </source>
</evidence>
<sequence>MALVHPPISRSDPAVLRFAPSPNGALHLGHALSALENAAMATRLGGRLLLRIEDIDRTRCRPEFERAMLADLAWLGIGFEMPPRRQSEHLDTYRQALGQLDALGLIYASFESRGELKALVAEREAATGRSWPIDPDGVPLYAGTGAAMTAAERNEGVASGRPFALRLRMAEAISRLGRPLTWTEVDETGARLRSVAADPACWGDVVLARKDVPTSYHLSVVVDDALQDVSHIVRGQDLFEATAVHRLLQELLGLAEPLYRHHRLILGADGRKLSKSEAATGLAALRAGGASPADIGRLVGIDPRTDI</sequence>
<dbReference type="PANTHER" id="PTHR43311">
    <property type="entry name" value="GLUTAMATE--TRNA LIGASE"/>
    <property type="match status" value="1"/>
</dbReference>
<dbReference type="PROSITE" id="PS00178">
    <property type="entry name" value="AA_TRNA_LIGASE_I"/>
    <property type="match status" value="1"/>
</dbReference>
<reference evidence="9 10" key="1">
    <citation type="submission" date="2019-04" db="EMBL/GenBank/DDBJ databases">
        <title>Phreatobacter aquaticus sp. nov.</title>
        <authorList>
            <person name="Choi A."/>
        </authorList>
    </citation>
    <scope>NUCLEOTIDE SEQUENCE [LARGE SCALE GENOMIC DNA]</scope>
    <source>
        <strain evidence="9 10">KCTC 52518</strain>
    </source>
</reference>
<evidence type="ECO:0000313" key="10">
    <source>
        <dbReference type="Proteomes" id="UP000298781"/>
    </source>
</evidence>
<dbReference type="GO" id="GO:0005524">
    <property type="term" value="F:ATP binding"/>
    <property type="evidence" value="ECO:0007669"/>
    <property type="project" value="UniProtKB-KW"/>
</dbReference>
<keyword evidence="3 7" id="KW-0547">Nucleotide-binding</keyword>
<dbReference type="AlphaFoldDB" id="A0A4D7B2K7"/>
<dbReference type="InterPro" id="IPR014729">
    <property type="entry name" value="Rossmann-like_a/b/a_fold"/>
</dbReference>
<dbReference type="EMBL" id="CP039690">
    <property type="protein sequence ID" value="QCI64828.1"/>
    <property type="molecule type" value="Genomic_DNA"/>
</dbReference>
<protein>
    <submittedName>
        <fullName evidence="9">tRNA glutamyl-Q(34) synthetase GluQRS</fullName>
        <ecNumber evidence="9">6.1.1.-</ecNumber>
    </submittedName>
</protein>
<keyword evidence="2" id="KW-0479">Metal-binding</keyword>
<dbReference type="EC" id="6.1.1.-" evidence="9"/>